<comment type="caution">
    <text evidence="2">The sequence shown here is derived from an EMBL/GenBank/DDBJ whole genome shotgun (WGS) entry which is preliminary data.</text>
</comment>
<reference evidence="2 3" key="1">
    <citation type="submission" date="2019-09" db="EMBL/GenBank/DDBJ databases">
        <authorList>
            <person name="Ou C."/>
        </authorList>
    </citation>
    <scope>NUCLEOTIDE SEQUENCE [LARGE SCALE GENOMIC DNA]</scope>
    <source>
        <strain evidence="2">S2</strain>
        <tissue evidence="2">Leaf</tissue>
    </source>
</reference>
<keyword evidence="1" id="KW-0812">Transmembrane</keyword>
<gene>
    <name evidence="2" type="ORF">D8674_014882</name>
</gene>
<keyword evidence="3" id="KW-1185">Reference proteome</keyword>
<evidence type="ECO:0000256" key="1">
    <source>
        <dbReference type="SAM" id="Phobius"/>
    </source>
</evidence>
<keyword evidence="1" id="KW-1133">Transmembrane helix</keyword>
<protein>
    <submittedName>
        <fullName evidence="2">Uncharacterized protein</fullName>
    </submittedName>
</protein>
<sequence>MVVGVGIVVVRIEVGRDDGGGLGGGGDDHGEGNAMENVVMVVQDGVYNNKQWRYDDHGRRVMLVDNMVMVVVVVVEAEVQVVVVMQRRWR</sequence>
<dbReference type="Proteomes" id="UP000327157">
    <property type="component" value="Chromosome 15"/>
</dbReference>
<evidence type="ECO:0000313" key="2">
    <source>
        <dbReference type="EMBL" id="KAB2619013.1"/>
    </source>
</evidence>
<accession>A0A5N5GWR7</accession>
<reference evidence="2 3" key="3">
    <citation type="submission" date="2019-11" db="EMBL/GenBank/DDBJ databases">
        <title>A de novo genome assembly of a pear dwarfing rootstock.</title>
        <authorList>
            <person name="Wang F."/>
            <person name="Wang J."/>
            <person name="Li S."/>
            <person name="Zhang Y."/>
            <person name="Fang M."/>
            <person name="Ma L."/>
            <person name="Zhao Y."/>
            <person name="Jiang S."/>
        </authorList>
    </citation>
    <scope>NUCLEOTIDE SEQUENCE [LARGE SCALE GENOMIC DNA]</scope>
    <source>
        <strain evidence="2">S2</strain>
        <tissue evidence="2">Leaf</tissue>
    </source>
</reference>
<proteinExistence type="predicted"/>
<reference evidence="3" key="2">
    <citation type="submission" date="2019-10" db="EMBL/GenBank/DDBJ databases">
        <title>A de novo genome assembly of a pear dwarfing rootstock.</title>
        <authorList>
            <person name="Wang F."/>
            <person name="Wang J."/>
            <person name="Li S."/>
            <person name="Zhang Y."/>
            <person name="Fang M."/>
            <person name="Ma L."/>
            <person name="Zhao Y."/>
            <person name="Jiang S."/>
        </authorList>
    </citation>
    <scope>NUCLEOTIDE SEQUENCE [LARGE SCALE GENOMIC DNA]</scope>
</reference>
<feature type="transmembrane region" description="Helical" evidence="1">
    <location>
        <begin position="67"/>
        <end position="85"/>
    </location>
</feature>
<evidence type="ECO:0000313" key="3">
    <source>
        <dbReference type="Proteomes" id="UP000327157"/>
    </source>
</evidence>
<dbReference type="EMBL" id="SMOL01000401">
    <property type="protein sequence ID" value="KAB2619013.1"/>
    <property type="molecule type" value="Genomic_DNA"/>
</dbReference>
<organism evidence="2 3">
    <name type="scientific">Pyrus ussuriensis x Pyrus communis</name>
    <dbReference type="NCBI Taxonomy" id="2448454"/>
    <lineage>
        <taxon>Eukaryota</taxon>
        <taxon>Viridiplantae</taxon>
        <taxon>Streptophyta</taxon>
        <taxon>Embryophyta</taxon>
        <taxon>Tracheophyta</taxon>
        <taxon>Spermatophyta</taxon>
        <taxon>Magnoliopsida</taxon>
        <taxon>eudicotyledons</taxon>
        <taxon>Gunneridae</taxon>
        <taxon>Pentapetalae</taxon>
        <taxon>rosids</taxon>
        <taxon>fabids</taxon>
        <taxon>Rosales</taxon>
        <taxon>Rosaceae</taxon>
        <taxon>Amygdaloideae</taxon>
        <taxon>Maleae</taxon>
        <taxon>Pyrus</taxon>
    </lineage>
</organism>
<keyword evidence="1" id="KW-0472">Membrane</keyword>
<name>A0A5N5GWR7_9ROSA</name>
<dbReference type="AlphaFoldDB" id="A0A5N5GWR7"/>